<dbReference type="SUPFAM" id="SSF53474">
    <property type="entry name" value="alpha/beta-Hydrolases"/>
    <property type="match status" value="1"/>
</dbReference>
<accession>A0A385AD12</accession>
<dbReference type="AlphaFoldDB" id="A0A385AD12"/>
<proteinExistence type="predicted"/>
<dbReference type="InterPro" id="IPR010315">
    <property type="entry name" value="DUF915_hydro-like"/>
</dbReference>
<gene>
    <name evidence="1" type="ORF">DT351_03955</name>
</gene>
<dbReference type="Proteomes" id="UP000257607">
    <property type="component" value="Chromosome"/>
</dbReference>
<dbReference type="EMBL" id="CP031003">
    <property type="protein sequence ID" value="AXN35560.1"/>
    <property type="molecule type" value="Genomic_DNA"/>
</dbReference>
<dbReference type="Pfam" id="PF06028">
    <property type="entry name" value="DUF915"/>
    <property type="match status" value="1"/>
</dbReference>
<sequence>MKKWQWLLICILCFGIGGVIGHVATGPTMVPSIIKPASATANQPVIFVPGSNGTVEGFSGTFAKLNRQATRHVLKVTVLKNGHLKTSGRFDQKTQHPVIVVAFENNADGDENVFKQSEWFKLAAGKLAKQYHFTYFGGVGYSNGGLVLTRYAERSGSGPKITRLLTLGTPYNGLSEHITQETPMLADLKSRRQHLSKDLVVYSVGGTINDKNDGIVPVASVAAGRLIFQKQVADYMTISVSQHHAAHTELPDNPTVISLIQQLMFK</sequence>
<evidence type="ECO:0000313" key="1">
    <source>
        <dbReference type="EMBL" id="AXN35560.1"/>
    </source>
</evidence>
<evidence type="ECO:0000313" key="2">
    <source>
        <dbReference type="Proteomes" id="UP000257607"/>
    </source>
</evidence>
<protein>
    <submittedName>
        <fullName evidence="1">Alpha/beta hydrolase</fullName>
    </submittedName>
</protein>
<dbReference type="InterPro" id="IPR029058">
    <property type="entry name" value="AB_hydrolase_fold"/>
</dbReference>
<dbReference type="Gene3D" id="3.40.50.1820">
    <property type="entry name" value="alpha/beta hydrolase"/>
    <property type="match status" value="1"/>
</dbReference>
<reference evidence="1 2" key="1">
    <citation type="submission" date="2018-07" db="EMBL/GenBank/DDBJ databases">
        <title>Lactobacillus curvatus genome sequence.</title>
        <authorList>
            <person name="Prechtl R."/>
        </authorList>
    </citation>
    <scope>NUCLEOTIDE SEQUENCE [LARGE SCALE GENOMIC DNA]</scope>
    <source>
        <strain evidence="1 2">TMW 1.1928</strain>
    </source>
</reference>
<keyword evidence="1" id="KW-0378">Hydrolase</keyword>
<dbReference type="RefSeq" id="WP_076786744.1">
    <property type="nucleotide sequence ID" value="NZ_CP015493.1"/>
</dbReference>
<organism evidence="1 2">
    <name type="scientific">Latilactobacillus curvatus</name>
    <name type="common">Lactobacillus curvatus</name>
    <dbReference type="NCBI Taxonomy" id="28038"/>
    <lineage>
        <taxon>Bacteria</taxon>
        <taxon>Bacillati</taxon>
        <taxon>Bacillota</taxon>
        <taxon>Bacilli</taxon>
        <taxon>Lactobacillales</taxon>
        <taxon>Lactobacillaceae</taxon>
        <taxon>Latilactobacillus</taxon>
    </lineage>
</organism>
<dbReference type="GO" id="GO:0016787">
    <property type="term" value="F:hydrolase activity"/>
    <property type="evidence" value="ECO:0007669"/>
    <property type="project" value="UniProtKB-KW"/>
</dbReference>
<name>A0A385AD12_LATCU</name>